<dbReference type="PANTHER" id="PTHR11537:SF254">
    <property type="entry name" value="POTASSIUM VOLTAGE-GATED CHANNEL PROTEIN SHAB"/>
    <property type="match status" value="1"/>
</dbReference>
<protein>
    <submittedName>
        <fullName evidence="9">Potassium voltage-gated channel subfamily D member 3</fullName>
    </submittedName>
</protein>
<name>A0A6A4V4S1_AMPAM</name>
<keyword evidence="6" id="KW-0472">Membrane</keyword>
<dbReference type="GO" id="GO:0005249">
    <property type="term" value="F:voltage-gated potassium channel activity"/>
    <property type="evidence" value="ECO:0007669"/>
    <property type="project" value="InterPro"/>
</dbReference>
<dbReference type="PANTHER" id="PTHR11537">
    <property type="entry name" value="VOLTAGE-GATED POTASSIUM CHANNEL"/>
    <property type="match status" value="1"/>
</dbReference>
<dbReference type="AlphaFoldDB" id="A0A6A4V4S1"/>
<dbReference type="Gene3D" id="1.10.287.70">
    <property type="match status" value="1"/>
</dbReference>
<sequence>MVVVTMTTVGYGDMIPMTAAGRVFGCLSAYVGYTMAALPAAVLVVKFAQLTAAGDGQK</sequence>
<dbReference type="GO" id="GO:0001508">
    <property type="term" value="P:action potential"/>
    <property type="evidence" value="ECO:0007669"/>
    <property type="project" value="TreeGrafter"/>
</dbReference>
<evidence type="ECO:0000259" key="8">
    <source>
        <dbReference type="Pfam" id="PF07885"/>
    </source>
</evidence>
<keyword evidence="2" id="KW-0813">Transport</keyword>
<dbReference type="InterPro" id="IPR028325">
    <property type="entry name" value="VG_K_chnl"/>
</dbReference>
<dbReference type="SUPFAM" id="SSF81324">
    <property type="entry name" value="Voltage-gated potassium channels"/>
    <property type="match status" value="1"/>
</dbReference>
<evidence type="ECO:0000256" key="6">
    <source>
        <dbReference type="ARBA" id="ARBA00023136"/>
    </source>
</evidence>
<evidence type="ECO:0000256" key="5">
    <source>
        <dbReference type="ARBA" id="ARBA00023065"/>
    </source>
</evidence>
<keyword evidence="5" id="KW-0406">Ion transport</keyword>
<evidence type="ECO:0000256" key="7">
    <source>
        <dbReference type="ARBA" id="ARBA00023303"/>
    </source>
</evidence>
<comment type="subcellular location">
    <subcellularLocation>
        <location evidence="1">Membrane</location>
        <topology evidence="1">Multi-pass membrane protein</topology>
    </subcellularLocation>
</comment>
<dbReference type="InterPro" id="IPR013099">
    <property type="entry name" value="K_chnl_dom"/>
</dbReference>
<evidence type="ECO:0000256" key="4">
    <source>
        <dbReference type="ARBA" id="ARBA00022989"/>
    </source>
</evidence>
<evidence type="ECO:0000313" key="9">
    <source>
        <dbReference type="EMBL" id="KAF0288743.1"/>
    </source>
</evidence>
<proteinExistence type="predicted"/>
<dbReference type="EMBL" id="VIIS01002082">
    <property type="protein sequence ID" value="KAF0288743.1"/>
    <property type="molecule type" value="Genomic_DNA"/>
</dbReference>
<evidence type="ECO:0000256" key="1">
    <source>
        <dbReference type="ARBA" id="ARBA00004141"/>
    </source>
</evidence>
<feature type="domain" description="Potassium channel" evidence="8">
    <location>
        <begin position="1"/>
        <end position="46"/>
    </location>
</feature>
<keyword evidence="4" id="KW-1133">Transmembrane helix</keyword>
<evidence type="ECO:0000313" key="10">
    <source>
        <dbReference type="Proteomes" id="UP000440578"/>
    </source>
</evidence>
<comment type="caution">
    <text evidence="9">The sequence shown here is derived from an EMBL/GenBank/DDBJ whole genome shotgun (WGS) entry which is preliminary data.</text>
</comment>
<reference evidence="9 10" key="1">
    <citation type="submission" date="2019-07" db="EMBL/GenBank/DDBJ databases">
        <title>Draft genome assembly of a fouling barnacle, Amphibalanus amphitrite (Darwin, 1854): The first reference genome for Thecostraca.</title>
        <authorList>
            <person name="Kim W."/>
        </authorList>
    </citation>
    <scope>NUCLEOTIDE SEQUENCE [LARGE SCALE GENOMIC DNA]</scope>
    <source>
        <strain evidence="9">SNU_AA5</strain>
        <tissue evidence="9">Soma without cirri and trophi</tissue>
    </source>
</reference>
<dbReference type="Proteomes" id="UP000440578">
    <property type="component" value="Unassembled WGS sequence"/>
</dbReference>
<dbReference type="Pfam" id="PF07885">
    <property type="entry name" value="Ion_trans_2"/>
    <property type="match status" value="1"/>
</dbReference>
<gene>
    <name evidence="9" type="primary">Kcnd3</name>
    <name evidence="9" type="ORF">FJT64_012899</name>
</gene>
<accession>A0A6A4V4S1</accession>
<dbReference type="GO" id="GO:0008076">
    <property type="term" value="C:voltage-gated potassium channel complex"/>
    <property type="evidence" value="ECO:0007669"/>
    <property type="project" value="InterPro"/>
</dbReference>
<evidence type="ECO:0000256" key="2">
    <source>
        <dbReference type="ARBA" id="ARBA00022448"/>
    </source>
</evidence>
<evidence type="ECO:0000256" key="3">
    <source>
        <dbReference type="ARBA" id="ARBA00022692"/>
    </source>
</evidence>
<keyword evidence="10" id="KW-1185">Reference proteome</keyword>
<organism evidence="9 10">
    <name type="scientific">Amphibalanus amphitrite</name>
    <name type="common">Striped barnacle</name>
    <name type="synonym">Balanus amphitrite</name>
    <dbReference type="NCBI Taxonomy" id="1232801"/>
    <lineage>
        <taxon>Eukaryota</taxon>
        <taxon>Metazoa</taxon>
        <taxon>Ecdysozoa</taxon>
        <taxon>Arthropoda</taxon>
        <taxon>Crustacea</taxon>
        <taxon>Multicrustacea</taxon>
        <taxon>Cirripedia</taxon>
        <taxon>Thoracica</taxon>
        <taxon>Thoracicalcarea</taxon>
        <taxon>Balanomorpha</taxon>
        <taxon>Balanoidea</taxon>
        <taxon>Balanidae</taxon>
        <taxon>Amphibalaninae</taxon>
        <taxon>Amphibalanus</taxon>
    </lineage>
</organism>
<keyword evidence="7" id="KW-0407">Ion channel</keyword>
<keyword evidence="3" id="KW-0812">Transmembrane</keyword>